<dbReference type="RefSeq" id="WP_188396035.1">
    <property type="nucleotide sequence ID" value="NZ_BMCG01000003.1"/>
</dbReference>
<comment type="similarity">
    <text evidence="3 10">Belongs to the FliL family.</text>
</comment>
<gene>
    <name evidence="11" type="ORF">GCM10007205_19760</name>
</gene>
<dbReference type="Pfam" id="PF03748">
    <property type="entry name" value="FliL"/>
    <property type="match status" value="1"/>
</dbReference>
<keyword evidence="8 10" id="KW-1133">Transmembrane helix</keyword>
<dbReference type="GO" id="GO:0006935">
    <property type="term" value="P:chemotaxis"/>
    <property type="evidence" value="ECO:0007669"/>
    <property type="project" value="UniProtKB-KW"/>
</dbReference>
<keyword evidence="12" id="KW-1185">Reference proteome</keyword>
<dbReference type="AlphaFoldDB" id="A0A8J2UL75"/>
<proteinExistence type="inferred from homology"/>
<evidence type="ECO:0000256" key="7">
    <source>
        <dbReference type="ARBA" id="ARBA00022779"/>
    </source>
</evidence>
<evidence type="ECO:0000313" key="12">
    <source>
        <dbReference type="Proteomes" id="UP000620266"/>
    </source>
</evidence>
<evidence type="ECO:0000256" key="4">
    <source>
        <dbReference type="ARBA" id="ARBA00022475"/>
    </source>
</evidence>
<sequence length="142" mass="15537">MATKSRYKTAQSDNTIAYILLALVIALICAFSAWMFFKYQARAAAGVAYTNFGPIVVRSSDYSLRATVSVQSRSANASVIDERQQQIDFALQSTLANLDSARARQADGVAYVQEAMRDSVNLVLGTQAAEDVLLTDFIIQQN</sequence>
<comment type="subcellular location">
    <subcellularLocation>
        <location evidence="10">Cell inner membrane</location>
    </subcellularLocation>
    <subcellularLocation>
        <location evidence="2">Cell membrane</location>
        <topology evidence="2">Single-pass membrane protein</topology>
    </subcellularLocation>
</comment>
<evidence type="ECO:0000256" key="6">
    <source>
        <dbReference type="ARBA" id="ARBA00022692"/>
    </source>
</evidence>
<name>A0A8J2UL75_9BURK</name>
<keyword evidence="4" id="KW-1003">Cell membrane</keyword>
<keyword evidence="7 10" id="KW-0283">Flagellar rotation</keyword>
<dbReference type="EMBL" id="BMCG01000003">
    <property type="protein sequence ID" value="GGC10685.1"/>
    <property type="molecule type" value="Genomic_DNA"/>
</dbReference>
<reference evidence="11" key="1">
    <citation type="journal article" date="2014" name="Int. J. Syst. Evol. Microbiol.">
        <title>Complete genome sequence of Corynebacterium casei LMG S-19264T (=DSM 44701T), isolated from a smear-ripened cheese.</title>
        <authorList>
            <consortium name="US DOE Joint Genome Institute (JGI-PGF)"/>
            <person name="Walter F."/>
            <person name="Albersmeier A."/>
            <person name="Kalinowski J."/>
            <person name="Ruckert C."/>
        </authorList>
    </citation>
    <scope>NUCLEOTIDE SEQUENCE</scope>
    <source>
        <strain evidence="11">CCM 7086</strain>
    </source>
</reference>
<keyword evidence="10" id="KW-0997">Cell inner membrane</keyword>
<reference evidence="11" key="2">
    <citation type="submission" date="2020-09" db="EMBL/GenBank/DDBJ databases">
        <authorList>
            <person name="Sun Q."/>
            <person name="Sedlacek I."/>
        </authorList>
    </citation>
    <scope>NUCLEOTIDE SEQUENCE</scope>
    <source>
        <strain evidence="11">CCM 7086</strain>
    </source>
</reference>
<comment type="caution">
    <text evidence="11">The sequence shown here is derived from an EMBL/GenBank/DDBJ whole genome shotgun (WGS) entry which is preliminary data.</text>
</comment>
<dbReference type="GO" id="GO:0005886">
    <property type="term" value="C:plasma membrane"/>
    <property type="evidence" value="ECO:0007669"/>
    <property type="project" value="UniProtKB-SubCell"/>
</dbReference>
<evidence type="ECO:0000256" key="8">
    <source>
        <dbReference type="ARBA" id="ARBA00022989"/>
    </source>
</evidence>
<protein>
    <recommendedName>
        <fullName evidence="10">Flagellar protein FliL</fullName>
    </recommendedName>
</protein>
<feature type="transmembrane region" description="Helical" evidence="10">
    <location>
        <begin position="16"/>
        <end position="37"/>
    </location>
</feature>
<evidence type="ECO:0000256" key="9">
    <source>
        <dbReference type="ARBA" id="ARBA00023136"/>
    </source>
</evidence>
<dbReference type="GO" id="GO:0009425">
    <property type="term" value="C:bacterial-type flagellum basal body"/>
    <property type="evidence" value="ECO:0007669"/>
    <property type="project" value="InterPro"/>
</dbReference>
<keyword evidence="6 10" id="KW-0812">Transmembrane</keyword>
<evidence type="ECO:0000256" key="10">
    <source>
        <dbReference type="RuleBase" id="RU364125"/>
    </source>
</evidence>
<dbReference type="GO" id="GO:0071973">
    <property type="term" value="P:bacterial-type flagellum-dependent cell motility"/>
    <property type="evidence" value="ECO:0007669"/>
    <property type="project" value="InterPro"/>
</dbReference>
<evidence type="ECO:0000256" key="1">
    <source>
        <dbReference type="ARBA" id="ARBA00002254"/>
    </source>
</evidence>
<keyword evidence="9 10" id="KW-0472">Membrane</keyword>
<organism evidence="11 12">
    <name type="scientific">Oxalicibacterium flavum</name>
    <dbReference type="NCBI Taxonomy" id="179467"/>
    <lineage>
        <taxon>Bacteria</taxon>
        <taxon>Pseudomonadati</taxon>
        <taxon>Pseudomonadota</taxon>
        <taxon>Betaproteobacteria</taxon>
        <taxon>Burkholderiales</taxon>
        <taxon>Oxalobacteraceae</taxon>
        <taxon>Oxalicibacterium</taxon>
    </lineage>
</organism>
<keyword evidence="5 10" id="KW-0145">Chemotaxis</keyword>
<evidence type="ECO:0000256" key="2">
    <source>
        <dbReference type="ARBA" id="ARBA00004162"/>
    </source>
</evidence>
<evidence type="ECO:0000313" key="11">
    <source>
        <dbReference type="EMBL" id="GGC10685.1"/>
    </source>
</evidence>
<evidence type="ECO:0000256" key="3">
    <source>
        <dbReference type="ARBA" id="ARBA00008281"/>
    </source>
</evidence>
<evidence type="ECO:0000256" key="5">
    <source>
        <dbReference type="ARBA" id="ARBA00022500"/>
    </source>
</evidence>
<comment type="function">
    <text evidence="1 10">Controls the rotational direction of flagella during chemotaxis.</text>
</comment>
<accession>A0A8J2UL75</accession>
<dbReference type="InterPro" id="IPR005503">
    <property type="entry name" value="FliL"/>
</dbReference>
<dbReference type="Proteomes" id="UP000620266">
    <property type="component" value="Unassembled WGS sequence"/>
</dbReference>